<comment type="caution">
    <text evidence="4">The sequence shown here is derived from an EMBL/GenBank/DDBJ whole genome shotgun (WGS) entry which is preliminary data.</text>
</comment>
<feature type="region of interest" description="Disordered" evidence="1">
    <location>
        <begin position="375"/>
        <end position="395"/>
    </location>
</feature>
<dbReference type="Gene3D" id="2.60.120.260">
    <property type="entry name" value="Galactose-binding domain-like"/>
    <property type="match status" value="1"/>
</dbReference>
<evidence type="ECO:0000256" key="1">
    <source>
        <dbReference type="SAM" id="MobiDB-lite"/>
    </source>
</evidence>
<proteinExistence type="predicted"/>
<feature type="compositionally biased region" description="Low complexity" evidence="1">
    <location>
        <begin position="375"/>
        <end position="384"/>
    </location>
</feature>
<dbReference type="InterPro" id="IPR048977">
    <property type="entry name" value="SsfX3-like_N"/>
</dbReference>
<sequence length="395" mass="42137">MIDPLLIHGALELERTDRGLLPHRLPAWARAQSDDPQLHHAAAQPAGVRLAIRTAATRLELDVLPTKRRYVGAPSRPDGWYDVLVGGELVERHQAPGGNVLHVDMMTGASTFDAGEPTTLVLTLPGGDSEVEVWLPHDEQTELLALRADAPVAPLEDDRPRWVHHGSSISHGSLATYPTEPWPVVAARLAQVDLTNLGLGGSALLDPFVARTMRDTPADVISVKVGINLVNQDLVRRRALGPAVHGWLDTIRDGHPETPLVIVSPIHCGIHEAVPGPTGVDTAAFTEGRVAFRAEGDPQGAARGALTLQAVREVLAEVVERRGDPHLSYVDGLTLYGPEDAERLPLPDNLHPDAATHRLIGERFAAVVAPGAGQAGRAGRTVGGSIISPEESACR</sequence>
<protein>
    <submittedName>
        <fullName evidence="4">Lipase</fullName>
    </submittedName>
</protein>
<evidence type="ECO:0000259" key="3">
    <source>
        <dbReference type="Pfam" id="PF21181"/>
    </source>
</evidence>
<organism evidence="4 5">
    <name type="scientific">Isoptericola sediminis</name>
    <dbReference type="NCBI Taxonomy" id="2733572"/>
    <lineage>
        <taxon>Bacteria</taxon>
        <taxon>Bacillati</taxon>
        <taxon>Actinomycetota</taxon>
        <taxon>Actinomycetes</taxon>
        <taxon>Micrococcales</taxon>
        <taxon>Promicromonosporaceae</taxon>
        <taxon>Isoptericola</taxon>
    </lineage>
</organism>
<dbReference type="Pfam" id="PF21181">
    <property type="entry name" value="SsfX3_N"/>
    <property type="match status" value="1"/>
</dbReference>
<accession>A0A849JWW5</accession>
<dbReference type="InterPro" id="IPR036514">
    <property type="entry name" value="SGNH_hydro_sf"/>
</dbReference>
<keyword evidence="5" id="KW-1185">Reference proteome</keyword>
<dbReference type="SUPFAM" id="SSF52266">
    <property type="entry name" value="SGNH hydrolase"/>
    <property type="match status" value="1"/>
</dbReference>
<feature type="domain" description="SsfX3-like N-terminal" evidence="3">
    <location>
        <begin position="7"/>
        <end position="140"/>
    </location>
</feature>
<dbReference type="EMBL" id="JABFAJ010000018">
    <property type="protein sequence ID" value="NNU27806.1"/>
    <property type="molecule type" value="Genomic_DNA"/>
</dbReference>
<gene>
    <name evidence="4" type="ORF">HLI28_09670</name>
</gene>
<evidence type="ECO:0000313" key="4">
    <source>
        <dbReference type="EMBL" id="NNU27806.1"/>
    </source>
</evidence>
<name>A0A849JWW5_9MICO</name>
<evidence type="ECO:0000313" key="5">
    <source>
        <dbReference type="Proteomes" id="UP000557204"/>
    </source>
</evidence>
<dbReference type="AlphaFoldDB" id="A0A849JWW5"/>
<dbReference type="RefSeq" id="WP_171247318.1">
    <property type="nucleotide sequence ID" value="NZ_JABFAJ010000018.1"/>
</dbReference>
<dbReference type="Pfam" id="PF13472">
    <property type="entry name" value="Lipase_GDSL_2"/>
    <property type="match status" value="1"/>
</dbReference>
<dbReference type="InterPro" id="IPR013830">
    <property type="entry name" value="SGNH_hydro"/>
</dbReference>
<feature type="domain" description="SGNH hydrolase-type esterase" evidence="2">
    <location>
        <begin position="166"/>
        <end position="359"/>
    </location>
</feature>
<dbReference type="Gene3D" id="3.40.50.1110">
    <property type="entry name" value="SGNH hydrolase"/>
    <property type="match status" value="1"/>
</dbReference>
<evidence type="ECO:0000259" key="2">
    <source>
        <dbReference type="Pfam" id="PF13472"/>
    </source>
</evidence>
<reference evidence="4 5" key="1">
    <citation type="submission" date="2020-05" db="EMBL/GenBank/DDBJ databases">
        <title>Genome sequence of Isoptericola sp. JC619 isolated from Chilika lagoon, India.</title>
        <authorList>
            <person name="Kumar D."/>
            <person name="Appam K."/>
            <person name="Gandham S."/>
            <person name="Uppada J."/>
            <person name="Sasikala C."/>
            <person name="Venkata Ramana C."/>
        </authorList>
    </citation>
    <scope>NUCLEOTIDE SEQUENCE [LARGE SCALE GENOMIC DNA]</scope>
    <source>
        <strain evidence="4 5">JC619</strain>
    </source>
</reference>
<dbReference type="Proteomes" id="UP000557204">
    <property type="component" value="Unassembled WGS sequence"/>
</dbReference>